<evidence type="ECO:0000256" key="7">
    <source>
        <dbReference type="ARBA" id="ARBA00022729"/>
    </source>
</evidence>
<evidence type="ECO:0000256" key="8">
    <source>
        <dbReference type="ARBA" id="ARBA00022764"/>
    </source>
</evidence>
<comment type="catalytic activity">
    <reaction evidence="13 14">
        <text>S-sulfanyl-L-cysteinyl-[SoxY protein] + thiosulfate + 2 Fe(III)-[cytochrome c] = S-(2-sulfodisulfanyl)-L-cysteinyl-[SoxY protein] + 2 Fe(II)-[cytochrome c] + 2 H(+)</text>
        <dbReference type="Rhea" id="RHEA:51224"/>
        <dbReference type="Rhea" id="RHEA-COMP:10350"/>
        <dbReference type="Rhea" id="RHEA-COMP:14399"/>
        <dbReference type="Rhea" id="RHEA-COMP:14689"/>
        <dbReference type="Rhea" id="RHEA-COMP:14690"/>
        <dbReference type="ChEBI" id="CHEBI:15378"/>
        <dbReference type="ChEBI" id="CHEBI:29033"/>
        <dbReference type="ChEBI" id="CHEBI:29034"/>
        <dbReference type="ChEBI" id="CHEBI:33542"/>
        <dbReference type="ChEBI" id="CHEBI:61963"/>
        <dbReference type="ChEBI" id="CHEBI:140664"/>
        <dbReference type="EC" id="2.8.5.2"/>
    </reaction>
</comment>
<protein>
    <recommendedName>
        <fullName evidence="14">SoxAX cytochrome complex subunit A</fullName>
        <ecNumber evidence="14">2.8.5.2</ecNumber>
    </recommendedName>
    <alternativeName>
        <fullName evidence="14">Protein SoxA</fullName>
    </alternativeName>
    <alternativeName>
        <fullName evidence="14">Sulfur oxidizing protein A</fullName>
    </alternativeName>
    <alternativeName>
        <fullName evidence="14">Thiosulfate-oxidizing multienzyme system protein SoxA</fullName>
    </alternativeName>
</protein>
<dbReference type="InterPro" id="IPR025710">
    <property type="entry name" value="SoxA"/>
</dbReference>
<dbReference type="PROSITE" id="PS51007">
    <property type="entry name" value="CYTC"/>
    <property type="match status" value="1"/>
</dbReference>
<evidence type="ECO:0000256" key="15">
    <source>
        <dbReference type="PIRSR" id="PIRSR038455-1"/>
    </source>
</evidence>
<dbReference type="Pfam" id="PF21342">
    <property type="entry name" value="SoxA-TsdA_cyt-c"/>
    <property type="match status" value="2"/>
</dbReference>
<dbReference type="GO" id="GO:0042597">
    <property type="term" value="C:periplasmic space"/>
    <property type="evidence" value="ECO:0007669"/>
    <property type="project" value="UniProtKB-SubCell"/>
</dbReference>
<feature type="binding site" description="covalent" evidence="16">
    <location>
        <position position="195"/>
    </location>
    <ligand>
        <name>heme c</name>
        <dbReference type="ChEBI" id="CHEBI:61717"/>
        <label>2</label>
    </ligand>
</feature>
<keyword evidence="6 14" id="KW-0479">Metal-binding</keyword>
<evidence type="ECO:0000256" key="18">
    <source>
        <dbReference type="SAM" id="SignalP"/>
    </source>
</evidence>
<dbReference type="GO" id="GO:0070069">
    <property type="term" value="C:cytochrome complex"/>
    <property type="evidence" value="ECO:0007669"/>
    <property type="project" value="InterPro"/>
</dbReference>
<evidence type="ECO:0000256" key="5">
    <source>
        <dbReference type="ARBA" id="ARBA00022679"/>
    </source>
</evidence>
<feature type="binding site" description="axial binding residue" evidence="17">
    <location>
        <position position="237"/>
    </location>
    <ligand>
        <name>heme c</name>
        <dbReference type="ChEBI" id="CHEBI:61717"/>
        <label>2</label>
    </ligand>
    <ligandPart>
        <name>Fe</name>
        <dbReference type="ChEBI" id="CHEBI:18248"/>
    </ligandPart>
</feature>
<reference evidence="20 21" key="1">
    <citation type="submission" date="2020-08" db="EMBL/GenBank/DDBJ databases">
        <title>Genome sequencing of Purple Non-Sulfur Bacteria from various extreme environments.</title>
        <authorList>
            <person name="Mayer M."/>
        </authorList>
    </citation>
    <scope>NUCLEOTIDE SEQUENCE [LARGE SCALE GENOMIC DNA]</scope>
    <source>
        <strain evidence="20 21">JA131</strain>
    </source>
</reference>
<organism evidence="20 21">
    <name type="scientific">Roseospira visakhapatnamensis</name>
    <dbReference type="NCBI Taxonomy" id="390880"/>
    <lineage>
        <taxon>Bacteria</taxon>
        <taxon>Pseudomonadati</taxon>
        <taxon>Pseudomonadota</taxon>
        <taxon>Alphaproteobacteria</taxon>
        <taxon>Rhodospirillales</taxon>
        <taxon>Rhodospirillaceae</taxon>
        <taxon>Roseospira</taxon>
    </lineage>
</organism>
<feature type="binding site" description="axial binding residue" evidence="17">
    <location>
        <position position="196"/>
    </location>
    <ligand>
        <name>heme c</name>
        <dbReference type="ChEBI" id="CHEBI:61717"/>
        <label>2</label>
    </ligand>
    <ligandPart>
        <name>Fe</name>
        <dbReference type="ChEBI" id="CHEBI:18248"/>
    </ligandPart>
</feature>
<proteinExistence type="inferred from homology"/>
<name>A0A7W6RD27_9PROT</name>
<dbReference type="Gene3D" id="1.10.760.10">
    <property type="entry name" value="Cytochrome c-like domain"/>
    <property type="match status" value="2"/>
</dbReference>
<evidence type="ECO:0000256" key="3">
    <source>
        <dbReference type="ARBA" id="ARBA00022448"/>
    </source>
</evidence>
<feature type="binding site" description="covalent" evidence="16">
    <location>
        <position position="94"/>
    </location>
    <ligand>
        <name>heme c</name>
        <dbReference type="ChEBI" id="CHEBI:61717"/>
        <label>1</label>
    </ligand>
</feature>
<dbReference type="RefSeq" id="WP_184043347.1">
    <property type="nucleotide sequence ID" value="NZ_JACIGK010000008.1"/>
</dbReference>
<evidence type="ECO:0000256" key="14">
    <source>
        <dbReference type="PIRNR" id="PIRNR038455"/>
    </source>
</evidence>
<dbReference type="GO" id="GO:0020037">
    <property type="term" value="F:heme binding"/>
    <property type="evidence" value="ECO:0007669"/>
    <property type="project" value="InterPro"/>
</dbReference>
<keyword evidence="9 14" id="KW-0249">Electron transport</keyword>
<keyword evidence="7 18" id="KW-0732">Signal</keyword>
<evidence type="ECO:0000256" key="13">
    <source>
        <dbReference type="ARBA" id="ARBA00048423"/>
    </source>
</evidence>
<comment type="similarity">
    <text evidence="11 14">Belongs to the SoxA family.</text>
</comment>
<keyword evidence="5 14" id="KW-0808">Transferase</keyword>
<dbReference type="EMBL" id="JACIGK010000008">
    <property type="protein sequence ID" value="MBB4265708.1"/>
    <property type="molecule type" value="Genomic_DNA"/>
</dbReference>
<feature type="chain" id="PRO_5030591768" description="SoxAX cytochrome complex subunit A" evidence="18">
    <location>
        <begin position="27"/>
        <end position="276"/>
    </location>
</feature>
<comment type="subunit">
    <text evidence="2 14">Heterodimer of SoxA and SoxX.</text>
</comment>
<evidence type="ECO:0000313" key="21">
    <source>
        <dbReference type="Proteomes" id="UP000554286"/>
    </source>
</evidence>
<keyword evidence="3 14" id="KW-0813">Transport</keyword>
<dbReference type="InterPro" id="IPR009056">
    <property type="entry name" value="Cyt_c-like_dom"/>
</dbReference>
<feature type="signal peptide" evidence="18">
    <location>
        <begin position="1"/>
        <end position="26"/>
    </location>
</feature>
<dbReference type="FunFam" id="1.10.760.10:FF:000030">
    <property type="entry name" value="L-cysteine S-thiosulfotransferase subunit SoxA"/>
    <property type="match status" value="1"/>
</dbReference>
<evidence type="ECO:0000259" key="19">
    <source>
        <dbReference type="PROSITE" id="PS51007"/>
    </source>
</evidence>
<dbReference type="Proteomes" id="UP000554286">
    <property type="component" value="Unassembled WGS sequence"/>
</dbReference>
<evidence type="ECO:0000256" key="1">
    <source>
        <dbReference type="ARBA" id="ARBA00004418"/>
    </source>
</evidence>
<comment type="caution">
    <text evidence="20">The sequence shown here is derived from an EMBL/GenBank/DDBJ whole genome shotgun (WGS) entry which is preliminary data.</text>
</comment>
<evidence type="ECO:0000313" key="20">
    <source>
        <dbReference type="EMBL" id="MBB4265708.1"/>
    </source>
</evidence>
<dbReference type="SUPFAM" id="SSF46626">
    <property type="entry name" value="Cytochrome c"/>
    <property type="match status" value="2"/>
</dbReference>
<dbReference type="AlphaFoldDB" id="A0A7W6RD27"/>
<dbReference type="EC" id="2.8.5.2" evidence="14"/>
<evidence type="ECO:0000256" key="11">
    <source>
        <dbReference type="ARBA" id="ARBA00025746"/>
    </source>
</evidence>
<dbReference type="GO" id="GO:0009055">
    <property type="term" value="F:electron transfer activity"/>
    <property type="evidence" value="ECO:0007669"/>
    <property type="project" value="InterPro"/>
</dbReference>
<sequence>MTMTTKALARGALGLLAAGAVLTAGAAIGSDDGTRIHWGPYKVGDKRSGYTYAGAQTRAMQDDDFQNPAFLWLERGADIWETAAGEAGKACADCHGEAEEALAGVATRYPIHDEARGKLMNIEQRINWCREEQMGAAPFKWESEDLLGITAFVKNQSKGMPVAVSIDGPARPFWEQGKAFYEQRRGQLDMACTHCHVDHAGTMIRAETLSQGQVNGFPTYRLKWQTLGSLHRRFRGCNKNIRAEPYAYGSDEYVNLELYTTWRSNGLPIETPSVRK</sequence>
<comment type="catalytic activity">
    <reaction evidence="12 14">
        <text>L-cysteinyl-[SoxY protein] + thiosulfate + 2 Fe(III)-[cytochrome c] = S-sulfosulfanyl-L-cysteinyl-[SoxY protein] + 2 Fe(II)-[cytochrome c] + 2 H(+)</text>
        <dbReference type="Rhea" id="RHEA:56720"/>
        <dbReference type="Rhea" id="RHEA-COMP:10350"/>
        <dbReference type="Rhea" id="RHEA-COMP:14328"/>
        <dbReference type="Rhea" id="RHEA-COMP:14399"/>
        <dbReference type="Rhea" id="RHEA-COMP:14691"/>
        <dbReference type="ChEBI" id="CHEBI:15378"/>
        <dbReference type="ChEBI" id="CHEBI:29033"/>
        <dbReference type="ChEBI" id="CHEBI:29034"/>
        <dbReference type="ChEBI" id="CHEBI:29950"/>
        <dbReference type="ChEBI" id="CHEBI:33542"/>
        <dbReference type="ChEBI" id="CHEBI:139321"/>
        <dbReference type="EC" id="2.8.5.2"/>
    </reaction>
</comment>
<dbReference type="InterPro" id="IPR036909">
    <property type="entry name" value="Cyt_c-like_dom_sf"/>
</dbReference>
<dbReference type="PIRSF" id="PIRSF038455">
    <property type="entry name" value="SoxA"/>
    <property type="match status" value="1"/>
</dbReference>
<dbReference type="GO" id="GO:0046872">
    <property type="term" value="F:metal ion binding"/>
    <property type="evidence" value="ECO:0007669"/>
    <property type="project" value="UniProtKB-KW"/>
</dbReference>
<keyword evidence="4 14" id="KW-0349">Heme</keyword>
<keyword evidence="10 14" id="KW-0408">Iron</keyword>
<evidence type="ECO:0000256" key="6">
    <source>
        <dbReference type="ARBA" id="ARBA00022723"/>
    </source>
</evidence>
<evidence type="ECO:0000256" key="17">
    <source>
        <dbReference type="PIRSR" id="PIRSR038455-3"/>
    </source>
</evidence>
<comment type="subcellular location">
    <subcellularLocation>
        <location evidence="1 14">Periplasm</location>
    </subcellularLocation>
</comment>
<dbReference type="GO" id="GO:0016669">
    <property type="term" value="F:oxidoreductase activity, acting on a sulfur group of donors, cytochrome as acceptor"/>
    <property type="evidence" value="ECO:0007669"/>
    <property type="project" value="InterPro"/>
</dbReference>
<evidence type="ECO:0000256" key="2">
    <source>
        <dbReference type="ARBA" id="ARBA00011530"/>
    </source>
</evidence>
<feature type="binding site" description="covalent" evidence="16">
    <location>
        <position position="91"/>
    </location>
    <ligand>
        <name>heme c</name>
        <dbReference type="ChEBI" id="CHEBI:61717"/>
        <label>1</label>
    </ligand>
</feature>
<accession>A0A7W6RD27</accession>
<keyword evidence="21" id="KW-1185">Reference proteome</keyword>
<evidence type="ECO:0000256" key="9">
    <source>
        <dbReference type="ARBA" id="ARBA00022982"/>
    </source>
</evidence>
<feature type="domain" description="Cytochrome c" evidence="19">
    <location>
        <begin position="71"/>
        <end position="157"/>
    </location>
</feature>
<feature type="binding site" description="axial binding residue" evidence="17">
    <location>
        <position position="95"/>
    </location>
    <ligand>
        <name>heme c</name>
        <dbReference type="ChEBI" id="CHEBI:61717"/>
        <label>1</label>
    </ligand>
    <ligandPart>
        <name>Fe</name>
        <dbReference type="ChEBI" id="CHEBI:18248"/>
    </ligandPart>
</feature>
<evidence type="ECO:0000256" key="16">
    <source>
        <dbReference type="PIRSR" id="PIRSR038455-2"/>
    </source>
</evidence>
<dbReference type="NCBIfam" id="TIGR04484">
    <property type="entry name" value="thiosulf_SoxA"/>
    <property type="match status" value="1"/>
</dbReference>
<dbReference type="GO" id="GO:0019417">
    <property type="term" value="P:sulfur oxidation"/>
    <property type="evidence" value="ECO:0007669"/>
    <property type="project" value="InterPro"/>
</dbReference>
<evidence type="ECO:0000256" key="12">
    <source>
        <dbReference type="ARBA" id="ARBA00048077"/>
    </source>
</evidence>
<evidence type="ECO:0000256" key="10">
    <source>
        <dbReference type="ARBA" id="ARBA00023004"/>
    </source>
</evidence>
<comment type="cofactor">
    <cofactor evidence="16">
        <name>heme</name>
        <dbReference type="ChEBI" id="CHEBI:30413"/>
    </cofactor>
    <text evidence="16">Binds 2 heme groups per subunit.</text>
</comment>
<feature type="binding site" description="axial binding residue" evidence="17">
    <location>
        <position position="129"/>
    </location>
    <ligand>
        <name>heme c</name>
        <dbReference type="ChEBI" id="CHEBI:61717"/>
        <label>1</label>
    </ligand>
    <ligandPart>
        <name>Fe</name>
        <dbReference type="ChEBI" id="CHEBI:18248"/>
    </ligandPart>
</feature>
<feature type="binding site" description="covalent" evidence="16">
    <location>
        <position position="192"/>
    </location>
    <ligand>
        <name>heme c</name>
        <dbReference type="ChEBI" id="CHEBI:61717"/>
        <label>2</label>
    </ligand>
</feature>
<evidence type="ECO:0000256" key="4">
    <source>
        <dbReference type="ARBA" id="ARBA00022617"/>
    </source>
</evidence>
<dbReference type="GO" id="GO:0016740">
    <property type="term" value="F:transferase activity"/>
    <property type="evidence" value="ECO:0007669"/>
    <property type="project" value="UniProtKB-KW"/>
</dbReference>
<feature type="active site" description="Cysteine persulfide intermediate" evidence="15">
    <location>
        <position position="237"/>
    </location>
</feature>
<feature type="binding site" evidence="16">
    <location>
        <position position="233"/>
    </location>
    <ligand>
        <name>substrate</name>
    </ligand>
</feature>
<gene>
    <name evidence="20" type="ORF">GGD89_001332</name>
</gene>
<keyword evidence="8 14" id="KW-0574">Periplasm</keyword>